<dbReference type="InterPro" id="IPR008972">
    <property type="entry name" value="Cupredoxin"/>
</dbReference>
<protein>
    <recommendedName>
        <fullName evidence="4">EfeO-type cupredoxin-like domain-containing protein</fullName>
    </recommendedName>
</protein>
<dbReference type="Proteomes" id="UP000178577">
    <property type="component" value="Unassembled WGS sequence"/>
</dbReference>
<evidence type="ECO:0000313" key="3">
    <source>
        <dbReference type="Proteomes" id="UP000178577"/>
    </source>
</evidence>
<dbReference type="Gene3D" id="2.60.40.420">
    <property type="entry name" value="Cupredoxins - blue copper proteins"/>
    <property type="match status" value="1"/>
</dbReference>
<proteinExistence type="predicted"/>
<organism evidence="2 3">
    <name type="scientific">Candidatus Curtissbacteria bacterium RIFCSPHIGHO2_01_FULL_40_12</name>
    <dbReference type="NCBI Taxonomy" id="1797710"/>
    <lineage>
        <taxon>Bacteria</taxon>
        <taxon>Candidatus Curtissiibacteriota</taxon>
    </lineage>
</organism>
<evidence type="ECO:0000313" key="2">
    <source>
        <dbReference type="EMBL" id="OGD88298.1"/>
    </source>
</evidence>
<gene>
    <name evidence="2" type="ORF">A2693_00290</name>
</gene>
<dbReference type="EMBL" id="MFAY01000043">
    <property type="protein sequence ID" value="OGD88298.1"/>
    <property type="molecule type" value="Genomic_DNA"/>
</dbReference>
<name>A0A1F5G8W0_9BACT</name>
<reference evidence="2 3" key="1">
    <citation type="journal article" date="2016" name="Nat. Commun.">
        <title>Thousands of microbial genomes shed light on interconnected biogeochemical processes in an aquifer system.</title>
        <authorList>
            <person name="Anantharaman K."/>
            <person name="Brown C.T."/>
            <person name="Hug L.A."/>
            <person name="Sharon I."/>
            <person name="Castelle C.J."/>
            <person name="Probst A.J."/>
            <person name="Thomas B.C."/>
            <person name="Singh A."/>
            <person name="Wilkins M.J."/>
            <person name="Karaoz U."/>
            <person name="Brodie E.L."/>
            <person name="Williams K.H."/>
            <person name="Hubbard S.S."/>
            <person name="Banfield J.F."/>
        </authorList>
    </citation>
    <scope>NUCLEOTIDE SEQUENCE [LARGE SCALE GENOMIC DNA]</scope>
</reference>
<dbReference type="PROSITE" id="PS51257">
    <property type="entry name" value="PROKAR_LIPOPROTEIN"/>
    <property type="match status" value="1"/>
</dbReference>
<feature type="chain" id="PRO_5009518706" description="EfeO-type cupredoxin-like domain-containing protein" evidence="1">
    <location>
        <begin position="23"/>
        <end position="137"/>
    </location>
</feature>
<sequence length="137" mass="14124">MIDFKKLAALGIVASSALILSACNPYKTSSTGGTGQTGGSEQASPAVVEGNVITYSDSGFSPTELKVKVGESITFTNSSMATVQVNSAVHPTHTLYPELNIGSIAAGESKSVTFTTTGTKKYHNHLNASQIGTIVVE</sequence>
<dbReference type="SUPFAM" id="SSF49503">
    <property type="entry name" value="Cupredoxins"/>
    <property type="match status" value="1"/>
</dbReference>
<keyword evidence="1" id="KW-0732">Signal</keyword>
<dbReference type="AlphaFoldDB" id="A0A1F5G8W0"/>
<feature type="signal peptide" evidence="1">
    <location>
        <begin position="1"/>
        <end position="22"/>
    </location>
</feature>
<evidence type="ECO:0000256" key="1">
    <source>
        <dbReference type="SAM" id="SignalP"/>
    </source>
</evidence>
<evidence type="ECO:0008006" key="4">
    <source>
        <dbReference type="Google" id="ProtNLM"/>
    </source>
</evidence>
<comment type="caution">
    <text evidence="2">The sequence shown here is derived from an EMBL/GenBank/DDBJ whole genome shotgun (WGS) entry which is preliminary data.</text>
</comment>
<accession>A0A1F5G8W0</accession>